<dbReference type="Proteomes" id="UP000019140">
    <property type="component" value="Unassembled WGS sequence"/>
</dbReference>
<feature type="compositionally biased region" description="Low complexity" evidence="1">
    <location>
        <begin position="340"/>
        <end position="358"/>
    </location>
</feature>
<dbReference type="PANTHER" id="PTHR37456">
    <property type="entry name" value="SI:CH211-266K2.1"/>
    <property type="match status" value="1"/>
</dbReference>
<dbReference type="HOGENOM" id="CLU_478744_0_0_7"/>
<feature type="compositionally biased region" description="Pro residues" evidence="1">
    <location>
        <begin position="328"/>
        <end position="338"/>
    </location>
</feature>
<feature type="compositionally biased region" description="Low complexity" evidence="1">
    <location>
        <begin position="265"/>
        <end position="281"/>
    </location>
</feature>
<accession>W4M9Y3</accession>
<evidence type="ECO:0000256" key="1">
    <source>
        <dbReference type="SAM" id="MobiDB-lite"/>
    </source>
</evidence>
<feature type="compositionally biased region" description="Low complexity" evidence="1">
    <location>
        <begin position="373"/>
        <end position="386"/>
    </location>
</feature>
<keyword evidence="3" id="KW-1185">Reference proteome</keyword>
<dbReference type="PANTHER" id="PTHR37456:SF4">
    <property type="entry name" value="COLLAGEN ALPHA-1(XXIII) CHAIN"/>
    <property type="match status" value="1"/>
</dbReference>
<reference evidence="2 3" key="1">
    <citation type="journal article" date="2014" name="Nature">
        <title>An environmental bacterial taxon with a large and distinct metabolic repertoire.</title>
        <authorList>
            <person name="Wilson M.C."/>
            <person name="Mori T."/>
            <person name="Ruckert C."/>
            <person name="Uria A.R."/>
            <person name="Helf M.J."/>
            <person name="Takada K."/>
            <person name="Gernert C."/>
            <person name="Steffens U.A."/>
            <person name="Heycke N."/>
            <person name="Schmitt S."/>
            <person name="Rinke C."/>
            <person name="Helfrich E.J."/>
            <person name="Brachmann A.O."/>
            <person name="Gurgui C."/>
            <person name="Wakimoto T."/>
            <person name="Kracht M."/>
            <person name="Crusemann M."/>
            <person name="Hentschel U."/>
            <person name="Abe I."/>
            <person name="Matsunaga S."/>
            <person name="Kalinowski J."/>
            <person name="Takeyama H."/>
            <person name="Piel J."/>
        </authorList>
    </citation>
    <scope>NUCLEOTIDE SEQUENCE [LARGE SCALE GENOMIC DNA]</scope>
    <source>
        <strain evidence="3">TSY2</strain>
    </source>
</reference>
<feature type="compositionally biased region" description="Low complexity" evidence="1">
    <location>
        <begin position="398"/>
        <end position="407"/>
    </location>
</feature>
<feature type="region of interest" description="Disordered" evidence="1">
    <location>
        <begin position="259"/>
        <end position="496"/>
    </location>
</feature>
<organism evidence="2 3">
    <name type="scientific">Candidatus Entotheonella gemina</name>
    <dbReference type="NCBI Taxonomy" id="1429439"/>
    <lineage>
        <taxon>Bacteria</taxon>
        <taxon>Pseudomonadati</taxon>
        <taxon>Nitrospinota/Tectimicrobiota group</taxon>
        <taxon>Candidatus Tectimicrobiota</taxon>
        <taxon>Candidatus Entotheonellia</taxon>
        <taxon>Candidatus Entotheonellales</taxon>
        <taxon>Candidatus Entotheonellaceae</taxon>
        <taxon>Candidatus Entotheonella</taxon>
    </lineage>
</organism>
<feature type="compositionally biased region" description="Low complexity" evidence="1">
    <location>
        <begin position="418"/>
        <end position="442"/>
    </location>
</feature>
<proteinExistence type="predicted"/>
<dbReference type="AlphaFoldDB" id="W4M9Y3"/>
<feature type="compositionally biased region" description="Gly residues" evidence="1">
    <location>
        <begin position="408"/>
        <end position="417"/>
    </location>
</feature>
<protein>
    <recommendedName>
        <fullName evidence="4">Collagen-like protein</fullName>
    </recommendedName>
</protein>
<feature type="compositionally biased region" description="Low complexity" evidence="1">
    <location>
        <begin position="290"/>
        <end position="301"/>
    </location>
</feature>
<evidence type="ECO:0000313" key="2">
    <source>
        <dbReference type="EMBL" id="ETX06716.1"/>
    </source>
</evidence>
<dbReference type="InterPro" id="IPR050938">
    <property type="entry name" value="Collagen_Structural_Proteins"/>
</dbReference>
<evidence type="ECO:0000313" key="3">
    <source>
        <dbReference type="Proteomes" id="UP000019140"/>
    </source>
</evidence>
<name>W4M9Y3_9BACT</name>
<comment type="caution">
    <text evidence="2">The sequence shown here is derived from an EMBL/GenBank/DDBJ whole genome shotgun (WGS) entry which is preliminary data.</text>
</comment>
<gene>
    <name evidence="2" type="ORF">ETSY2_15505</name>
</gene>
<dbReference type="PATRIC" id="fig|1429439.4.peg.2635"/>
<dbReference type="InterPro" id="IPR008160">
    <property type="entry name" value="Collagen"/>
</dbReference>
<dbReference type="Pfam" id="PF01391">
    <property type="entry name" value="Collagen"/>
    <property type="match status" value="1"/>
</dbReference>
<sequence>MFRTAVSGDLTPEIVSSTETDTLVNGDFEIRPFRHRDRESSLGDGINDKTSWIFTFGAQALAALADASLWRAVTLTLTVEQKDSPDDVVYIDKMEDFEVFMPDDLPLHEPVLVTLNLLDVYRPEEILDRIQASPSGALPMSYHDDAIVSRAELAIEVQVARTGGRVPEAPPLLVIESASANLDVGQLSLRGKFSGYDFHALSVTMGHHALEVAEVYEDEVVAYLPPGLLPGTYRVTVSAMGTGLGGRQGLNVVDVAIGPQGLRGEQGPTGEQGPQGLSGKPGPQGPPGEQGPQGLRGEQGPTGKQGSPGEQGLRGALGPQGPRGKPGPQGPPGQPGPQGPQGVTGEQGPQGSPGSQGPRGVAGEQGPQGITGASGPDGPRGSDGSQGAVGLKGPRGEPGPQGAPGQIGPHGGAGPRGDVGPAGPQGLQGLPGLMGEQGPQGEPGEKGPDGDPGPPGSPGEAGLTVEPEAPRSIVPQGGRERQDVPSSPAKTVGFCSESEVPRCSSTQELLRGQGPCTVTADAGSCSAESKAGGCVICSTEQQNFVPDFSQRGIDPVPARSTPIFQYWQF</sequence>
<evidence type="ECO:0008006" key="4">
    <source>
        <dbReference type="Google" id="ProtNLM"/>
    </source>
</evidence>
<dbReference type="EMBL" id="AZHX01000625">
    <property type="protein sequence ID" value="ETX06716.1"/>
    <property type="molecule type" value="Genomic_DNA"/>
</dbReference>